<dbReference type="HAMAP" id="MF_02019">
    <property type="entry name" value="MurF"/>
    <property type="match status" value="1"/>
</dbReference>
<feature type="binding site" evidence="10">
    <location>
        <begin position="112"/>
        <end position="118"/>
    </location>
    <ligand>
        <name>ATP</name>
        <dbReference type="ChEBI" id="CHEBI:30616"/>
    </ligand>
</feature>
<evidence type="ECO:0000259" key="12">
    <source>
        <dbReference type="Pfam" id="PF01225"/>
    </source>
</evidence>
<keyword evidence="3 10" id="KW-0132">Cell division</keyword>
<feature type="domain" description="Mur ligase N-terminal catalytic" evidence="12">
    <location>
        <begin position="29"/>
        <end position="85"/>
    </location>
</feature>
<name>A0A9D2RBP7_9FIRM</name>
<dbReference type="Proteomes" id="UP000823850">
    <property type="component" value="Unassembled WGS sequence"/>
</dbReference>
<evidence type="ECO:0000259" key="14">
    <source>
        <dbReference type="Pfam" id="PF08245"/>
    </source>
</evidence>
<evidence type="ECO:0000313" key="15">
    <source>
        <dbReference type="EMBL" id="HJD40662.1"/>
    </source>
</evidence>
<feature type="domain" description="Mur ligase central" evidence="14">
    <location>
        <begin position="110"/>
        <end position="296"/>
    </location>
</feature>
<dbReference type="EMBL" id="DWUX01000204">
    <property type="protein sequence ID" value="HJD40662.1"/>
    <property type="molecule type" value="Genomic_DNA"/>
</dbReference>
<keyword evidence="4 10" id="KW-0547">Nucleotide-binding</keyword>
<dbReference type="InterPro" id="IPR035911">
    <property type="entry name" value="MurE/MurF_N"/>
</dbReference>
<dbReference type="InterPro" id="IPR036565">
    <property type="entry name" value="Mur-like_cat_sf"/>
</dbReference>
<dbReference type="GO" id="GO:0008360">
    <property type="term" value="P:regulation of cell shape"/>
    <property type="evidence" value="ECO:0007669"/>
    <property type="project" value="UniProtKB-KW"/>
</dbReference>
<evidence type="ECO:0000256" key="4">
    <source>
        <dbReference type="ARBA" id="ARBA00022741"/>
    </source>
</evidence>
<dbReference type="GO" id="GO:0009252">
    <property type="term" value="P:peptidoglycan biosynthetic process"/>
    <property type="evidence" value="ECO:0007669"/>
    <property type="project" value="UniProtKB-UniRule"/>
</dbReference>
<accession>A0A9D2RBP7</accession>
<sequence length="455" mass="50385">MKNLTLEHIAQACQGQYRGPEEEKYKEAAGIFTDSRKVQEGGLFVPIKGARADGHDFIEEVMKKGALATLSEKDLGEQDYPYILVESSLQAVKDIAEYYLKQLKIPVVGITGSVGKTSTKEMISSVLSQKYKVLKTQGNFNNELGLPLTVFNLREEHEIAVLEMGISDFGEMHRLAKIARPDTCVITNIGLCHLEFLKSRDGILKAKTEIFDFLREDGHIVLNGDDDKLVTVKEVKGIRPVFFGLENHQGVWADEIEPQGLKGISCRIHMGKESFSVLIPVPGKHMVYNALAAAAVGQIYGLSEEEIRKGIESLQPVSGRFHIIDTQRYTIIDDCYNANPVSMKASLDILADASGRKVAILGDMGELGEDQVDMHREVGVYAASRSIDVILCVGQLSAYMAEAARFTAPAKEILHFSTKEELMKELPQLLKKGDNILVKASHFMEFGKILEALQE</sequence>
<evidence type="ECO:0000256" key="9">
    <source>
        <dbReference type="ARBA" id="ARBA00023316"/>
    </source>
</evidence>
<dbReference type="Gene3D" id="3.40.1390.10">
    <property type="entry name" value="MurE/MurF, N-terminal domain"/>
    <property type="match status" value="1"/>
</dbReference>
<evidence type="ECO:0000313" key="16">
    <source>
        <dbReference type="Proteomes" id="UP000823850"/>
    </source>
</evidence>
<evidence type="ECO:0000256" key="8">
    <source>
        <dbReference type="ARBA" id="ARBA00023306"/>
    </source>
</evidence>
<organism evidence="15 16">
    <name type="scientific">Candidatus Blautia stercoripullorum</name>
    <dbReference type="NCBI Taxonomy" id="2838502"/>
    <lineage>
        <taxon>Bacteria</taxon>
        <taxon>Bacillati</taxon>
        <taxon>Bacillota</taxon>
        <taxon>Clostridia</taxon>
        <taxon>Lachnospirales</taxon>
        <taxon>Lachnospiraceae</taxon>
        <taxon>Blautia</taxon>
    </lineage>
</organism>
<dbReference type="InterPro" id="IPR013221">
    <property type="entry name" value="Mur_ligase_cen"/>
</dbReference>
<dbReference type="InterPro" id="IPR051046">
    <property type="entry name" value="MurCDEF_CellWall_CoF430Synth"/>
</dbReference>
<dbReference type="InterPro" id="IPR005863">
    <property type="entry name" value="UDP-N-AcMur_synth"/>
</dbReference>
<keyword evidence="2 10" id="KW-0436">Ligase</keyword>
<comment type="pathway">
    <text evidence="10 11">Cell wall biogenesis; peptidoglycan biosynthesis.</text>
</comment>
<evidence type="ECO:0000256" key="11">
    <source>
        <dbReference type="RuleBase" id="RU004136"/>
    </source>
</evidence>
<evidence type="ECO:0000256" key="7">
    <source>
        <dbReference type="ARBA" id="ARBA00022984"/>
    </source>
</evidence>
<dbReference type="GO" id="GO:0051301">
    <property type="term" value="P:cell division"/>
    <property type="evidence" value="ECO:0007669"/>
    <property type="project" value="UniProtKB-KW"/>
</dbReference>
<evidence type="ECO:0000256" key="10">
    <source>
        <dbReference type="HAMAP-Rule" id="MF_02019"/>
    </source>
</evidence>
<comment type="similarity">
    <text evidence="10">Belongs to the MurCDEF family. MurF subfamily.</text>
</comment>
<feature type="domain" description="Mur ligase C-terminal" evidence="13">
    <location>
        <begin position="319"/>
        <end position="441"/>
    </location>
</feature>
<dbReference type="PANTHER" id="PTHR43024:SF1">
    <property type="entry name" value="UDP-N-ACETYLMURAMOYL-TRIPEPTIDE--D-ALANYL-D-ALANINE LIGASE"/>
    <property type="match status" value="1"/>
</dbReference>
<dbReference type="GO" id="GO:0047480">
    <property type="term" value="F:UDP-N-acetylmuramoyl-tripeptide-D-alanyl-D-alanine ligase activity"/>
    <property type="evidence" value="ECO:0007669"/>
    <property type="project" value="UniProtKB-UniRule"/>
</dbReference>
<dbReference type="GO" id="GO:0005524">
    <property type="term" value="F:ATP binding"/>
    <property type="evidence" value="ECO:0007669"/>
    <property type="project" value="UniProtKB-UniRule"/>
</dbReference>
<keyword evidence="7 10" id="KW-0573">Peptidoglycan synthesis</keyword>
<reference evidence="15" key="2">
    <citation type="submission" date="2021-04" db="EMBL/GenBank/DDBJ databases">
        <authorList>
            <person name="Gilroy R."/>
        </authorList>
    </citation>
    <scope>NUCLEOTIDE SEQUENCE</scope>
    <source>
        <strain evidence="15">ChiW19-6364</strain>
    </source>
</reference>
<evidence type="ECO:0000256" key="2">
    <source>
        <dbReference type="ARBA" id="ARBA00022598"/>
    </source>
</evidence>
<comment type="function">
    <text evidence="10 11">Involved in cell wall formation. Catalyzes the final step in the synthesis of UDP-N-acetylmuramoyl-pentapeptide, the precursor of murein.</text>
</comment>
<dbReference type="SUPFAM" id="SSF63418">
    <property type="entry name" value="MurE/MurF N-terminal domain"/>
    <property type="match status" value="1"/>
</dbReference>
<evidence type="ECO:0000256" key="1">
    <source>
        <dbReference type="ARBA" id="ARBA00022490"/>
    </source>
</evidence>
<dbReference type="Pfam" id="PF01225">
    <property type="entry name" value="Mur_ligase"/>
    <property type="match status" value="1"/>
</dbReference>
<evidence type="ECO:0000256" key="6">
    <source>
        <dbReference type="ARBA" id="ARBA00022960"/>
    </source>
</evidence>
<keyword evidence="8 10" id="KW-0131">Cell cycle</keyword>
<dbReference type="AlphaFoldDB" id="A0A9D2RBP7"/>
<comment type="caution">
    <text evidence="15">The sequence shown here is derived from an EMBL/GenBank/DDBJ whole genome shotgun (WGS) entry which is preliminary data.</text>
</comment>
<keyword evidence="1 10" id="KW-0963">Cytoplasm</keyword>
<keyword evidence="6 10" id="KW-0133">Cell shape</keyword>
<evidence type="ECO:0000259" key="13">
    <source>
        <dbReference type="Pfam" id="PF02875"/>
    </source>
</evidence>
<keyword evidence="5 10" id="KW-0067">ATP-binding</keyword>
<dbReference type="NCBIfam" id="TIGR01143">
    <property type="entry name" value="murF"/>
    <property type="match status" value="1"/>
</dbReference>
<proteinExistence type="inferred from homology"/>
<dbReference type="InterPro" id="IPR004101">
    <property type="entry name" value="Mur_ligase_C"/>
</dbReference>
<evidence type="ECO:0000256" key="5">
    <source>
        <dbReference type="ARBA" id="ARBA00022840"/>
    </source>
</evidence>
<dbReference type="Pfam" id="PF02875">
    <property type="entry name" value="Mur_ligase_C"/>
    <property type="match status" value="1"/>
</dbReference>
<dbReference type="InterPro" id="IPR036615">
    <property type="entry name" value="Mur_ligase_C_dom_sf"/>
</dbReference>
<gene>
    <name evidence="10" type="primary">murF</name>
    <name evidence="15" type="ORF">H9913_11605</name>
</gene>
<dbReference type="SUPFAM" id="SSF53623">
    <property type="entry name" value="MurD-like peptide ligases, catalytic domain"/>
    <property type="match status" value="1"/>
</dbReference>
<dbReference type="Pfam" id="PF08245">
    <property type="entry name" value="Mur_ligase_M"/>
    <property type="match status" value="1"/>
</dbReference>
<dbReference type="Gene3D" id="3.90.190.20">
    <property type="entry name" value="Mur ligase, C-terminal domain"/>
    <property type="match status" value="1"/>
</dbReference>
<dbReference type="InterPro" id="IPR000713">
    <property type="entry name" value="Mur_ligase_N"/>
</dbReference>
<protein>
    <recommendedName>
        <fullName evidence="10 11">UDP-N-acetylmuramoyl-tripeptide--D-alanyl-D-alanine ligase</fullName>
        <ecNumber evidence="10 11">6.3.2.10</ecNumber>
    </recommendedName>
    <alternativeName>
        <fullName evidence="10">D-alanyl-D-alanine-adding enzyme</fullName>
    </alternativeName>
</protein>
<dbReference type="SUPFAM" id="SSF53244">
    <property type="entry name" value="MurD-like peptide ligases, peptide-binding domain"/>
    <property type="match status" value="1"/>
</dbReference>
<evidence type="ECO:0000256" key="3">
    <source>
        <dbReference type="ARBA" id="ARBA00022618"/>
    </source>
</evidence>
<dbReference type="GO" id="GO:0071555">
    <property type="term" value="P:cell wall organization"/>
    <property type="evidence" value="ECO:0007669"/>
    <property type="project" value="UniProtKB-KW"/>
</dbReference>
<reference evidence="15" key="1">
    <citation type="journal article" date="2021" name="PeerJ">
        <title>Extensive microbial diversity within the chicken gut microbiome revealed by metagenomics and culture.</title>
        <authorList>
            <person name="Gilroy R."/>
            <person name="Ravi A."/>
            <person name="Getino M."/>
            <person name="Pursley I."/>
            <person name="Horton D.L."/>
            <person name="Alikhan N.F."/>
            <person name="Baker D."/>
            <person name="Gharbi K."/>
            <person name="Hall N."/>
            <person name="Watson M."/>
            <person name="Adriaenssens E.M."/>
            <person name="Foster-Nyarko E."/>
            <person name="Jarju S."/>
            <person name="Secka A."/>
            <person name="Antonio M."/>
            <person name="Oren A."/>
            <person name="Chaudhuri R.R."/>
            <person name="La Ragione R."/>
            <person name="Hildebrand F."/>
            <person name="Pallen M.J."/>
        </authorList>
    </citation>
    <scope>NUCLEOTIDE SEQUENCE</scope>
    <source>
        <strain evidence="15">ChiW19-6364</strain>
    </source>
</reference>
<keyword evidence="9 10" id="KW-0961">Cell wall biogenesis/degradation</keyword>
<dbReference type="EC" id="6.3.2.10" evidence="10 11"/>
<dbReference type="PANTHER" id="PTHR43024">
    <property type="entry name" value="UDP-N-ACETYLMURAMOYL-TRIPEPTIDE--D-ALANYL-D-ALANINE LIGASE"/>
    <property type="match status" value="1"/>
</dbReference>
<dbReference type="GO" id="GO:0005737">
    <property type="term" value="C:cytoplasm"/>
    <property type="evidence" value="ECO:0007669"/>
    <property type="project" value="UniProtKB-SubCell"/>
</dbReference>
<dbReference type="Gene3D" id="3.40.1190.10">
    <property type="entry name" value="Mur-like, catalytic domain"/>
    <property type="match status" value="1"/>
</dbReference>
<comment type="subcellular location">
    <subcellularLocation>
        <location evidence="10 11">Cytoplasm</location>
    </subcellularLocation>
</comment>
<comment type="catalytic activity">
    <reaction evidence="10 11">
        <text>D-alanyl-D-alanine + UDP-N-acetyl-alpha-D-muramoyl-L-alanyl-gamma-D-glutamyl-meso-2,6-diaminopimelate + ATP = UDP-N-acetyl-alpha-D-muramoyl-L-alanyl-gamma-D-glutamyl-meso-2,6-diaminopimeloyl-D-alanyl-D-alanine + ADP + phosphate + H(+)</text>
        <dbReference type="Rhea" id="RHEA:28374"/>
        <dbReference type="ChEBI" id="CHEBI:15378"/>
        <dbReference type="ChEBI" id="CHEBI:30616"/>
        <dbReference type="ChEBI" id="CHEBI:43474"/>
        <dbReference type="ChEBI" id="CHEBI:57822"/>
        <dbReference type="ChEBI" id="CHEBI:61386"/>
        <dbReference type="ChEBI" id="CHEBI:83905"/>
        <dbReference type="ChEBI" id="CHEBI:456216"/>
        <dbReference type="EC" id="6.3.2.10"/>
    </reaction>
</comment>